<organism evidence="7 8">
    <name type="scientific">Reinekea blandensis MED297</name>
    <dbReference type="NCBI Taxonomy" id="314283"/>
    <lineage>
        <taxon>Bacteria</taxon>
        <taxon>Pseudomonadati</taxon>
        <taxon>Pseudomonadota</taxon>
        <taxon>Gammaproteobacteria</taxon>
        <taxon>Oceanospirillales</taxon>
        <taxon>Saccharospirillaceae</taxon>
        <taxon>Reinekea</taxon>
    </lineage>
</organism>
<evidence type="ECO:0000256" key="1">
    <source>
        <dbReference type="ARBA" id="ARBA00004141"/>
    </source>
</evidence>
<feature type="domain" description="O-antigen ligase-related" evidence="6">
    <location>
        <begin position="139"/>
        <end position="291"/>
    </location>
</feature>
<dbReference type="EMBL" id="AAOE01000029">
    <property type="protein sequence ID" value="EAR07901.1"/>
    <property type="molecule type" value="Genomic_DNA"/>
</dbReference>
<feature type="transmembrane region" description="Helical" evidence="5">
    <location>
        <begin position="283"/>
        <end position="301"/>
    </location>
</feature>
<dbReference type="InterPro" id="IPR007016">
    <property type="entry name" value="O-antigen_ligase-rel_domated"/>
</dbReference>
<feature type="transmembrane region" description="Helical" evidence="5">
    <location>
        <begin position="177"/>
        <end position="196"/>
    </location>
</feature>
<dbReference type="PANTHER" id="PTHR37422:SF13">
    <property type="entry name" value="LIPOPOLYSACCHARIDE BIOSYNTHESIS PROTEIN PA4999-RELATED"/>
    <property type="match status" value="1"/>
</dbReference>
<feature type="transmembrane region" description="Helical" evidence="5">
    <location>
        <begin position="46"/>
        <end position="64"/>
    </location>
</feature>
<dbReference type="STRING" id="314283.MED297_15265"/>
<dbReference type="InterPro" id="IPR051533">
    <property type="entry name" value="WaaL-like"/>
</dbReference>
<keyword evidence="4 5" id="KW-0472">Membrane</keyword>
<comment type="subcellular location">
    <subcellularLocation>
        <location evidence="1">Membrane</location>
        <topology evidence="1">Multi-pass membrane protein</topology>
    </subcellularLocation>
</comment>
<comment type="caution">
    <text evidence="7">The sequence shown here is derived from an EMBL/GenBank/DDBJ whole genome shotgun (WGS) entry which is preliminary data.</text>
</comment>
<accession>A4BIW8</accession>
<gene>
    <name evidence="7" type="ORF">MED297_15265</name>
</gene>
<feature type="transmembrane region" description="Helical" evidence="5">
    <location>
        <begin position="107"/>
        <end position="124"/>
    </location>
</feature>
<evidence type="ECO:0000259" key="6">
    <source>
        <dbReference type="Pfam" id="PF04932"/>
    </source>
</evidence>
<evidence type="ECO:0000256" key="3">
    <source>
        <dbReference type="ARBA" id="ARBA00022989"/>
    </source>
</evidence>
<keyword evidence="3 5" id="KW-1133">Transmembrane helix</keyword>
<evidence type="ECO:0000256" key="2">
    <source>
        <dbReference type="ARBA" id="ARBA00022692"/>
    </source>
</evidence>
<proteinExistence type="predicted"/>
<evidence type="ECO:0000256" key="5">
    <source>
        <dbReference type="SAM" id="Phobius"/>
    </source>
</evidence>
<dbReference type="Pfam" id="PF04932">
    <property type="entry name" value="Wzy_C"/>
    <property type="match status" value="1"/>
</dbReference>
<dbReference type="PANTHER" id="PTHR37422">
    <property type="entry name" value="TEICHURONIC ACID BIOSYNTHESIS PROTEIN TUAE"/>
    <property type="match status" value="1"/>
</dbReference>
<name>A4BIW8_9GAMM</name>
<feature type="transmembrane region" description="Helical" evidence="5">
    <location>
        <begin position="16"/>
        <end position="34"/>
    </location>
</feature>
<feature type="transmembrane region" description="Helical" evidence="5">
    <location>
        <begin position="131"/>
        <end position="149"/>
    </location>
</feature>
<keyword evidence="2 5" id="KW-0812">Transmembrane</keyword>
<evidence type="ECO:0000256" key="4">
    <source>
        <dbReference type="ARBA" id="ARBA00023136"/>
    </source>
</evidence>
<dbReference type="GO" id="GO:0016020">
    <property type="term" value="C:membrane"/>
    <property type="evidence" value="ECO:0007669"/>
    <property type="project" value="UniProtKB-SubCell"/>
</dbReference>
<reference evidence="7 8" key="1">
    <citation type="submission" date="2006-02" db="EMBL/GenBank/DDBJ databases">
        <authorList>
            <person name="Pinhassi J."/>
            <person name="Pedros-Alio C."/>
            <person name="Ferriera S."/>
            <person name="Johnson J."/>
            <person name="Kravitz S."/>
            <person name="Halpern A."/>
            <person name="Remington K."/>
            <person name="Beeson K."/>
            <person name="Tran B."/>
            <person name="Rogers Y.-H."/>
            <person name="Friedman R."/>
            <person name="Venter J.C."/>
        </authorList>
    </citation>
    <scope>NUCLEOTIDE SEQUENCE [LARGE SCALE GENOMIC DNA]</scope>
    <source>
        <strain evidence="7 8">MED297</strain>
    </source>
</reference>
<evidence type="ECO:0000313" key="7">
    <source>
        <dbReference type="EMBL" id="EAR07901.1"/>
    </source>
</evidence>
<dbReference type="Proteomes" id="UP000005953">
    <property type="component" value="Unassembled WGS sequence"/>
</dbReference>
<sequence length="381" mass="43053">MIFNRFARPFSRQEKWLLAAMFLLPFSTFVRLLFDLSYSPSAFDIQSRFIIVLPLILLLVRYGFNRHWLIAGMGVAVVIALFYMVFLTLDGQSRPKVNMNQITSANLMVYLGFAVVAFSMVHVFEHKGSRWWLVVGGSVLLAALIAAVLSKSRGAWLSVPFFVGSSLWLFRQHFKRWQLVAIVLVTVLGGLTVAYLPGSPVLPRIQEGISDANRYFTTGEVTRSIDTRLNMWETAIEAFKLNPLFGLSEKGLQKFEREGGVAKYLEKYGHQHSDFFDILAKRGLVGLAFFYGFWAVFFWAFNGYTSPGYREAGILLGVGYLVFGLTETTTGNYAAMSLLAVQTALLFGGGHREWLLVHKPEVLERFSMYWPEQEVLVGKGE</sequence>
<dbReference type="AlphaFoldDB" id="A4BIW8"/>
<protein>
    <submittedName>
        <fullName evidence="7">RfaL protein</fullName>
    </submittedName>
</protein>
<keyword evidence="8" id="KW-1185">Reference proteome</keyword>
<feature type="transmembrane region" description="Helical" evidence="5">
    <location>
        <begin position="69"/>
        <end position="87"/>
    </location>
</feature>
<dbReference type="HOGENOM" id="CLU_049451_0_0_6"/>
<feature type="transmembrane region" description="Helical" evidence="5">
    <location>
        <begin position="155"/>
        <end position="170"/>
    </location>
</feature>
<evidence type="ECO:0000313" key="8">
    <source>
        <dbReference type="Proteomes" id="UP000005953"/>
    </source>
</evidence>
<feature type="transmembrane region" description="Helical" evidence="5">
    <location>
        <begin position="308"/>
        <end position="326"/>
    </location>
</feature>